<reference evidence="1" key="1">
    <citation type="submission" date="2021-06" db="EMBL/GenBank/DDBJ databases">
        <authorList>
            <person name="Kallberg Y."/>
            <person name="Tangrot J."/>
            <person name="Rosling A."/>
        </authorList>
    </citation>
    <scope>NUCLEOTIDE SEQUENCE</scope>
    <source>
        <strain evidence="1">MA461A</strain>
    </source>
</reference>
<dbReference type="EMBL" id="CAJVQC010098001">
    <property type="protein sequence ID" value="CAG8829840.1"/>
    <property type="molecule type" value="Genomic_DNA"/>
</dbReference>
<sequence length="41" mass="4748">FKSFLFVVERFEVSFLANTLKSVVKRQPANRTTLACDLKRS</sequence>
<feature type="non-terminal residue" evidence="1">
    <location>
        <position position="41"/>
    </location>
</feature>
<feature type="non-terminal residue" evidence="1">
    <location>
        <position position="1"/>
    </location>
</feature>
<name>A0ACA9S897_9GLOM</name>
<dbReference type="Proteomes" id="UP000789920">
    <property type="component" value="Unassembled WGS sequence"/>
</dbReference>
<organism evidence="1 2">
    <name type="scientific">Racocetra persica</name>
    <dbReference type="NCBI Taxonomy" id="160502"/>
    <lineage>
        <taxon>Eukaryota</taxon>
        <taxon>Fungi</taxon>
        <taxon>Fungi incertae sedis</taxon>
        <taxon>Mucoromycota</taxon>
        <taxon>Glomeromycotina</taxon>
        <taxon>Glomeromycetes</taxon>
        <taxon>Diversisporales</taxon>
        <taxon>Gigasporaceae</taxon>
        <taxon>Racocetra</taxon>
    </lineage>
</organism>
<gene>
    <name evidence="1" type="ORF">RPERSI_LOCUS27609</name>
</gene>
<evidence type="ECO:0000313" key="2">
    <source>
        <dbReference type="Proteomes" id="UP000789920"/>
    </source>
</evidence>
<keyword evidence="2" id="KW-1185">Reference proteome</keyword>
<comment type="caution">
    <text evidence="1">The sequence shown here is derived from an EMBL/GenBank/DDBJ whole genome shotgun (WGS) entry which is preliminary data.</text>
</comment>
<proteinExistence type="predicted"/>
<protein>
    <submittedName>
        <fullName evidence="1">6541_t:CDS:1</fullName>
    </submittedName>
</protein>
<evidence type="ECO:0000313" key="1">
    <source>
        <dbReference type="EMBL" id="CAG8829840.1"/>
    </source>
</evidence>
<accession>A0ACA9S897</accession>